<keyword evidence="3" id="KW-1185">Reference proteome</keyword>
<dbReference type="EMBL" id="JAEFCI010002102">
    <property type="protein sequence ID" value="KAG5462454.1"/>
    <property type="molecule type" value="Genomic_DNA"/>
</dbReference>
<protein>
    <submittedName>
        <fullName evidence="2">Uncharacterized protein</fullName>
    </submittedName>
</protein>
<feature type="region of interest" description="Disordered" evidence="1">
    <location>
        <begin position="34"/>
        <end position="76"/>
    </location>
</feature>
<dbReference type="AlphaFoldDB" id="A0A8H8A002"/>
<proteinExistence type="predicted"/>
<comment type="caution">
    <text evidence="2">The sequence shown here is derived from an EMBL/GenBank/DDBJ whole genome shotgun (WGS) entry which is preliminary data.</text>
</comment>
<dbReference type="Proteomes" id="UP000673691">
    <property type="component" value="Unassembled WGS sequence"/>
</dbReference>
<evidence type="ECO:0000256" key="1">
    <source>
        <dbReference type="SAM" id="MobiDB-lite"/>
    </source>
</evidence>
<reference evidence="2 3" key="1">
    <citation type="journal article" name="Sci. Rep.">
        <title>Genome-scale phylogenetic analyses confirm Olpidium as the closest living zoosporic fungus to the non-flagellated, terrestrial fungi.</title>
        <authorList>
            <person name="Chang Y."/>
            <person name="Rochon D."/>
            <person name="Sekimoto S."/>
            <person name="Wang Y."/>
            <person name="Chovatia M."/>
            <person name="Sandor L."/>
            <person name="Salamov A."/>
            <person name="Grigoriev I.V."/>
            <person name="Stajich J.E."/>
            <person name="Spatafora J.W."/>
        </authorList>
    </citation>
    <scope>NUCLEOTIDE SEQUENCE [LARGE SCALE GENOMIC DNA]</scope>
    <source>
        <strain evidence="2">S191</strain>
    </source>
</reference>
<gene>
    <name evidence="2" type="ORF">BJ554DRAFT_5052</name>
</gene>
<accession>A0A8H8A002</accession>
<feature type="compositionally biased region" description="Basic and acidic residues" evidence="1">
    <location>
        <begin position="34"/>
        <end position="51"/>
    </location>
</feature>
<feature type="non-terminal residue" evidence="2">
    <location>
        <position position="76"/>
    </location>
</feature>
<name>A0A8H8A002_9FUNG</name>
<evidence type="ECO:0000313" key="2">
    <source>
        <dbReference type="EMBL" id="KAG5462454.1"/>
    </source>
</evidence>
<organism evidence="2 3">
    <name type="scientific">Olpidium bornovanus</name>
    <dbReference type="NCBI Taxonomy" id="278681"/>
    <lineage>
        <taxon>Eukaryota</taxon>
        <taxon>Fungi</taxon>
        <taxon>Fungi incertae sedis</taxon>
        <taxon>Olpidiomycota</taxon>
        <taxon>Olpidiomycotina</taxon>
        <taxon>Olpidiomycetes</taxon>
        <taxon>Olpidiales</taxon>
        <taxon>Olpidiaceae</taxon>
        <taxon>Olpidium</taxon>
    </lineage>
</organism>
<evidence type="ECO:0000313" key="3">
    <source>
        <dbReference type="Proteomes" id="UP000673691"/>
    </source>
</evidence>
<sequence>MQGHQKHWATLSEPGLTQDCSLNAAVLERRLENNYEMPRGHIRDGDCEKDAGGWQQMGESRSLAGKPFQDLEIRPG</sequence>